<comment type="caution">
    <text evidence="2">The sequence shown here is derived from an EMBL/GenBank/DDBJ whole genome shotgun (WGS) entry which is preliminary data.</text>
</comment>
<evidence type="ECO:0000313" key="2">
    <source>
        <dbReference type="EMBL" id="ODA90194.1"/>
    </source>
</evidence>
<dbReference type="EMBL" id="LNZG01000017">
    <property type="protein sequence ID" value="ODA90194.1"/>
    <property type="molecule type" value="Genomic_DNA"/>
</dbReference>
<protein>
    <submittedName>
        <fullName evidence="2">Uncharacterized protein</fullName>
    </submittedName>
</protein>
<gene>
    <name evidence="2" type="ORF">ATY41_10915</name>
</gene>
<sequence length="67" mass="7074">MKPIRSSFVPQRKPLLTAATSEITTAPLAPSTTSASGVRNHRPQTGVDPAGTPTAETMDCEPLRTAR</sequence>
<dbReference type="Proteomes" id="UP000094426">
    <property type="component" value="Unassembled WGS sequence"/>
</dbReference>
<evidence type="ECO:0000256" key="1">
    <source>
        <dbReference type="SAM" id="MobiDB-lite"/>
    </source>
</evidence>
<name>A0A1E2SKI8_LEIXY</name>
<feature type="region of interest" description="Disordered" evidence="1">
    <location>
        <begin position="1"/>
        <end position="67"/>
    </location>
</feature>
<evidence type="ECO:0000313" key="3">
    <source>
        <dbReference type="Proteomes" id="UP000094426"/>
    </source>
</evidence>
<proteinExistence type="predicted"/>
<dbReference type="AlphaFoldDB" id="A0A1E2SKI8"/>
<reference evidence="2 3" key="1">
    <citation type="submission" date="2015-11" db="EMBL/GenBank/DDBJ databases">
        <authorList>
            <person name="Zhang Y."/>
            <person name="Guo Z."/>
        </authorList>
    </citation>
    <scope>NUCLEOTIDE SEQUENCE [LARGE SCALE GENOMIC DNA]</scope>
    <source>
        <strain evidence="3">gdw1</strain>
    </source>
</reference>
<accession>A0A1E2SKI8</accession>
<feature type="compositionally biased region" description="Low complexity" evidence="1">
    <location>
        <begin position="24"/>
        <end position="36"/>
    </location>
</feature>
<organism evidence="2 3">
    <name type="scientific">Leifsonia xyli subsp. xyli</name>
    <dbReference type="NCBI Taxonomy" id="59736"/>
    <lineage>
        <taxon>Bacteria</taxon>
        <taxon>Bacillati</taxon>
        <taxon>Actinomycetota</taxon>
        <taxon>Actinomycetes</taxon>
        <taxon>Micrococcales</taxon>
        <taxon>Microbacteriaceae</taxon>
        <taxon>Leifsonia</taxon>
    </lineage>
</organism>